<comment type="subcellular location">
    <subcellularLocation>
        <location evidence="1">Membrane</location>
        <topology evidence="1">Multi-pass membrane protein</topology>
    </subcellularLocation>
</comment>
<dbReference type="Proteomes" id="UP001161391">
    <property type="component" value="Unassembled WGS sequence"/>
</dbReference>
<feature type="transmembrane region" description="Helical" evidence="5">
    <location>
        <begin position="45"/>
        <end position="62"/>
    </location>
</feature>
<dbReference type="InterPro" id="IPR052719">
    <property type="entry name" value="CvpA-like"/>
</dbReference>
<comment type="caution">
    <text evidence="6">The sequence shown here is derived from an EMBL/GenBank/DDBJ whole genome shotgun (WGS) entry which is preliminary data.</text>
</comment>
<evidence type="ECO:0000256" key="5">
    <source>
        <dbReference type="SAM" id="Phobius"/>
    </source>
</evidence>
<keyword evidence="3 5" id="KW-1133">Transmembrane helix</keyword>
<organism evidence="6 7">
    <name type="scientific">Algimonas ampicilliniresistens</name>
    <dbReference type="NCBI Taxonomy" id="1298735"/>
    <lineage>
        <taxon>Bacteria</taxon>
        <taxon>Pseudomonadati</taxon>
        <taxon>Pseudomonadota</taxon>
        <taxon>Alphaproteobacteria</taxon>
        <taxon>Maricaulales</taxon>
        <taxon>Robiginitomaculaceae</taxon>
        <taxon>Algimonas</taxon>
    </lineage>
</organism>
<evidence type="ECO:0000256" key="3">
    <source>
        <dbReference type="ARBA" id="ARBA00022989"/>
    </source>
</evidence>
<sequence>MLALSQLFAAISVGPYDFNGFDIAVLVLLLISGLYAFARGFFREIISIAALLFAAIVTLFVYGQFRFAARDMISPAELADGILVIGTGFIAYFIAAMVMSKIGKTIGGEKPGFIDRLLGAGFGIARGLIIASLFVMFWSADYRASLEATEFNDYIRENPASFPPDVVARMPKSMREQLETGPAEMPSIFVGSTFYPLLDSIGDAIRGLPFADMRSYAERIKDGDLEGIAEEIRQ</sequence>
<keyword evidence="4 5" id="KW-0472">Membrane</keyword>
<evidence type="ECO:0000313" key="7">
    <source>
        <dbReference type="Proteomes" id="UP001161391"/>
    </source>
</evidence>
<feature type="transmembrane region" description="Helical" evidence="5">
    <location>
        <begin position="82"/>
        <end position="99"/>
    </location>
</feature>
<evidence type="ECO:0000256" key="4">
    <source>
        <dbReference type="ARBA" id="ARBA00023136"/>
    </source>
</evidence>
<dbReference type="InterPro" id="IPR003825">
    <property type="entry name" value="Colicin-V_CvpA"/>
</dbReference>
<gene>
    <name evidence="6" type="ORF">GCM10007853_13790</name>
</gene>
<reference evidence="6" key="2">
    <citation type="submission" date="2023-01" db="EMBL/GenBank/DDBJ databases">
        <title>Draft genome sequence of Algimonas ampicilliniresistens strain NBRC 108219.</title>
        <authorList>
            <person name="Sun Q."/>
            <person name="Mori K."/>
        </authorList>
    </citation>
    <scope>NUCLEOTIDE SEQUENCE</scope>
    <source>
        <strain evidence="6">NBRC 108219</strain>
    </source>
</reference>
<proteinExistence type="predicted"/>
<evidence type="ECO:0000256" key="2">
    <source>
        <dbReference type="ARBA" id="ARBA00022692"/>
    </source>
</evidence>
<reference evidence="6" key="1">
    <citation type="journal article" date="2014" name="Int. J. Syst. Evol. Microbiol.">
        <title>Complete genome of a new Firmicutes species belonging to the dominant human colonic microbiota ('Ruminococcus bicirculans') reveals two chromosomes and a selective capacity to utilize plant glucans.</title>
        <authorList>
            <consortium name="NISC Comparative Sequencing Program"/>
            <person name="Wegmann U."/>
            <person name="Louis P."/>
            <person name="Goesmann A."/>
            <person name="Henrissat B."/>
            <person name="Duncan S.H."/>
            <person name="Flint H.J."/>
        </authorList>
    </citation>
    <scope>NUCLEOTIDE SEQUENCE</scope>
    <source>
        <strain evidence="6">NBRC 108219</strain>
    </source>
</reference>
<evidence type="ECO:0000256" key="1">
    <source>
        <dbReference type="ARBA" id="ARBA00004141"/>
    </source>
</evidence>
<feature type="transmembrane region" description="Helical" evidence="5">
    <location>
        <begin position="120"/>
        <end position="140"/>
    </location>
</feature>
<dbReference type="RefSeq" id="WP_284389006.1">
    <property type="nucleotide sequence ID" value="NZ_BSNK01000001.1"/>
</dbReference>
<evidence type="ECO:0000313" key="6">
    <source>
        <dbReference type="EMBL" id="GLQ23505.1"/>
    </source>
</evidence>
<keyword evidence="7" id="KW-1185">Reference proteome</keyword>
<dbReference type="PANTHER" id="PTHR36926:SF1">
    <property type="entry name" value="COLICIN V PRODUCTION PROTEIN"/>
    <property type="match status" value="1"/>
</dbReference>
<evidence type="ECO:0008006" key="8">
    <source>
        <dbReference type="Google" id="ProtNLM"/>
    </source>
</evidence>
<keyword evidence="2 5" id="KW-0812">Transmembrane</keyword>
<feature type="transmembrane region" description="Helical" evidence="5">
    <location>
        <begin position="20"/>
        <end position="38"/>
    </location>
</feature>
<dbReference type="EMBL" id="BSNK01000001">
    <property type="protein sequence ID" value="GLQ23505.1"/>
    <property type="molecule type" value="Genomic_DNA"/>
</dbReference>
<accession>A0ABQ5V7Y0</accession>
<dbReference type="Pfam" id="PF02674">
    <property type="entry name" value="Colicin_V"/>
    <property type="match status" value="1"/>
</dbReference>
<protein>
    <recommendedName>
        <fullName evidence="8">CvpA family protein</fullName>
    </recommendedName>
</protein>
<dbReference type="PANTHER" id="PTHR36926">
    <property type="entry name" value="COLICIN V PRODUCTION PROTEIN"/>
    <property type="match status" value="1"/>
</dbReference>
<name>A0ABQ5V7Y0_9PROT</name>